<keyword evidence="2 5" id="KW-0863">Zinc-finger</keyword>
<feature type="compositionally biased region" description="Polar residues" evidence="6">
    <location>
        <begin position="369"/>
        <end position="388"/>
    </location>
</feature>
<keyword evidence="1" id="KW-0479">Metal-binding</keyword>
<dbReference type="Pfam" id="PF05485">
    <property type="entry name" value="THAP"/>
    <property type="match status" value="1"/>
</dbReference>
<dbReference type="GO" id="GO:0008270">
    <property type="term" value="F:zinc ion binding"/>
    <property type="evidence" value="ECO:0007669"/>
    <property type="project" value="UniProtKB-KW"/>
</dbReference>
<reference evidence="9 10" key="1">
    <citation type="submission" date="2025-04" db="UniProtKB">
        <authorList>
            <consortium name="RefSeq"/>
        </authorList>
    </citation>
    <scope>IDENTIFICATION</scope>
</reference>
<dbReference type="RefSeq" id="XP_022079345.1">
    <property type="nucleotide sequence ID" value="XM_022223653.1"/>
</dbReference>
<keyword evidence="8" id="KW-1185">Reference proteome</keyword>
<dbReference type="InterPro" id="IPR006612">
    <property type="entry name" value="THAP_Znf"/>
</dbReference>
<dbReference type="GeneID" id="110973116"/>
<dbReference type="PROSITE" id="PS50950">
    <property type="entry name" value="ZF_THAP"/>
    <property type="match status" value="1"/>
</dbReference>
<dbReference type="OrthoDB" id="10067850at2759"/>
<evidence type="ECO:0000259" key="7">
    <source>
        <dbReference type="PROSITE" id="PS50950"/>
    </source>
</evidence>
<evidence type="ECO:0000313" key="8">
    <source>
        <dbReference type="Proteomes" id="UP000694845"/>
    </source>
</evidence>
<accession>A0A8B7XHC9</accession>
<dbReference type="OMA" id="GEAICKC"/>
<evidence type="ECO:0000256" key="2">
    <source>
        <dbReference type="ARBA" id="ARBA00022771"/>
    </source>
</evidence>
<organism evidence="8 9">
    <name type="scientific">Acanthaster planci</name>
    <name type="common">Crown-of-thorns starfish</name>
    <dbReference type="NCBI Taxonomy" id="133434"/>
    <lineage>
        <taxon>Eukaryota</taxon>
        <taxon>Metazoa</taxon>
        <taxon>Echinodermata</taxon>
        <taxon>Eleutherozoa</taxon>
        <taxon>Asterozoa</taxon>
        <taxon>Asteroidea</taxon>
        <taxon>Valvatacea</taxon>
        <taxon>Valvatida</taxon>
        <taxon>Acanthasteridae</taxon>
        <taxon>Acanthaster</taxon>
    </lineage>
</organism>
<dbReference type="AlphaFoldDB" id="A0A8B7XHC9"/>
<gene>
    <name evidence="9 10" type="primary">LOC110973116</name>
</gene>
<evidence type="ECO:0000256" key="3">
    <source>
        <dbReference type="ARBA" id="ARBA00022833"/>
    </source>
</evidence>
<keyword evidence="3" id="KW-0862">Zinc</keyword>
<dbReference type="KEGG" id="aplc:110973116"/>
<keyword evidence="4 5" id="KW-0238">DNA-binding</keyword>
<feature type="region of interest" description="Disordered" evidence="6">
    <location>
        <begin position="63"/>
        <end position="141"/>
    </location>
</feature>
<feature type="domain" description="THAP-type" evidence="7">
    <location>
        <begin position="20"/>
        <end position="103"/>
    </location>
</feature>
<proteinExistence type="predicted"/>
<feature type="compositionally biased region" description="Acidic residues" evidence="6">
    <location>
        <begin position="323"/>
        <end position="344"/>
    </location>
</feature>
<dbReference type="GO" id="GO:0003677">
    <property type="term" value="F:DNA binding"/>
    <property type="evidence" value="ECO:0007669"/>
    <property type="project" value="UniProtKB-UniRule"/>
</dbReference>
<evidence type="ECO:0000313" key="9">
    <source>
        <dbReference type="RefSeq" id="XP_022079345.1"/>
    </source>
</evidence>
<evidence type="ECO:0000256" key="1">
    <source>
        <dbReference type="ARBA" id="ARBA00022723"/>
    </source>
</evidence>
<evidence type="ECO:0000313" key="10">
    <source>
        <dbReference type="RefSeq" id="XP_022079346.1"/>
    </source>
</evidence>
<dbReference type="Proteomes" id="UP000694845">
    <property type="component" value="Unplaced"/>
</dbReference>
<dbReference type="SMART" id="SM00980">
    <property type="entry name" value="THAP"/>
    <property type="match status" value="1"/>
</dbReference>
<evidence type="ECO:0000256" key="5">
    <source>
        <dbReference type="PROSITE-ProRule" id="PRU00309"/>
    </source>
</evidence>
<feature type="compositionally biased region" description="Polar residues" evidence="6">
    <location>
        <begin position="395"/>
        <end position="427"/>
    </location>
</feature>
<name>A0A8B7XHC9_ACAPL</name>
<dbReference type="SUPFAM" id="SSF57716">
    <property type="entry name" value="Glucocorticoid receptor-like (DNA-binding domain)"/>
    <property type="match status" value="1"/>
</dbReference>
<dbReference type="RefSeq" id="XP_022079346.1">
    <property type="nucleotide sequence ID" value="XM_022223654.1"/>
</dbReference>
<sequence>MKYCAVPTCSNTSYHYYKWRSGRCSIHDCNYGTGPCQCDPPLRFFPFPTKRDKPGRERWTKLINRKNPSGETWQPDPAGRSSVCSEHFPDGQPTKQNPDPILKLGYDPPADLIRPRSPPRKKQKAVSESEPGKSWSVPLPTTEPQVLTTCLHSSSQQHQVPGTGKTMTAIIPQTKPRPRPPKRMCIACQSISENGRHILSNKGRLDLQECLRQYLNLEVEQGWMCSNCVRQVKTIVKKVNTFRSSVLAGECNRVFKVSPVAKRTGVAQIRSQPDTNSEHPSGEAICKCSRLLKSMLSKQNVGEPLEKTRIKVIFPRQTKADTPESETESSEDFQDSSSSEEDFCENPRTRTSSAQSDKNEEVHVFPETSGPNSTPASLLLETCNQSPTESEKHLPNQNNQDSEPPAISSDTVHSTNSQLQTILPRQDSSSSDSSPMPVSSAGSLQDASIMFCIQPTTSSSGSSITSPSIQIAASASDEFIYTKTLNELAKFIARKPHQEHDYAQ</sequence>
<feature type="compositionally biased region" description="Low complexity" evidence="6">
    <location>
        <begin position="428"/>
        <end position="442"/>
    </location>
</feature>
<protein>
    <submittedName>
        <fullName evidence="9 10">Uncharacterized protein LOC110973116</fullName>
    </submittedName>
</protein>
<evidence type="ECO:0000256" key="6">
    <source>
        <dbReference type="SAM" id="MobiDB-lite"/>
    </source>
</evidence>
<feature type="region of interest" description="Disordered" evidence="6">
    <location>
        <begin position="314"/>
        <end position="442"/>
    </location>
</feature>
<evidence type="ECO:0000256" key="4">
    <source>
        <dbReference type="ARBA" id="ARBA00023125"/>
    </source>
</evidence>